<protein>
    <recommendedName>
        <fullName evidence="3">FixG C-terminal immunoglobulin-like domain-containing protein</fullName>
    </recommendedName>
</protein>
<dbReference type="Proteomes" id="UP000189670">
    <property type="component" value="Unassembled WGS sequence"/>
</dbReference>
<sequence length="265" mass="28633">MTVPLTVANGDFESFTVNITSDGRTSISDSLQFTTTTPYYAFTAQAQSVTSTLLFAGESYYYTIDIQNTGNSTDTYHLTTQGGHYQYTFRNASDSAANTQISLNASGTDTFLAKVTVPLTAANGDFECITVTMTSLGLSAVSNSLELTTTSHHFSFNMGAIIDQKVVYPGKSFNYTIYVHNTGTADDTYTLTHANSSWSCSIRDITDTTDIHSISVGKGLTQSCLVKVTVPTTGLLNGESKNITLTAVSFAHTSVTKWWKLGIFH</sequence>
<reference evidence="2" key="1">
    <citation type="submission" date="2012-11" db="EMBL/GenBank/DDBJ databases">
        <authorList>
            <person name="Lucero-Rivera Y.E."/>
            <person name="Tovar-Ramirez D."/>
        </authorList>
    </citation>
    <scope>NUCLEOTIDE SEQUENCE [LARGE SCALE GENOMIC DNA]</scope>
    <source>
        <strain evidence="2">Araruama</strain>
    </source>
</reference>
<comment type="caution">
    <text evidence="1">The sequence shown here is derived from an EMBL/GenBank/DDBJ whole genome shotgun (WGS) entry which is preliminary data.</text>
</comment>
<evidence type="ECO:0008006" key="3">
    <source>
        <dbReference type="Google" id="ProtNLM"/>
    </source>
</evidence>
<evidence type="ECO:0000313" key="2">
    <source>
        <dbReference type="Proteomes" id="UP000189670"/>
    </source>
</evidence>
<dbReference type="PANTHER" id="PTHR39198:SF1">
    <property type="entry name" value="ALPHA-GALACTOSIDASE NEW3 DOMAIN-CONTAINING PROTEIN"/>
    <property type="match status" value="1"/>
</dbReference>
<dbReference type="AlphaFoldDB" id="A0A1V1P5M8"/>
<proteinExistence type="predicted"/>
<accession>A0A1V1P5M8</accession>
<dbReference type="EMBL" id="ATBP01000498">
    <property type="protein sequence ID" value="ETR70056.1"/>
    <property type="molecule type" value="Genomic_DNA"/>
</dbReference>
<organism evidence="1 2">
    <name type="scientific">Candidatus Magnetoglobus multicellularis str. Araruama</name>
    <dbReference type="NCBI Taxonomy" id="890399"/>
    <lineage>
        <taxon>Bacteria</taxon>
        <taxon>Pseudomonadati</taxon>
        <taxon>Thermodesulfobacteriota</taxon>
        <taxon>Desulfobacteria</taxon>
        <taxon>Desulfobacterales</taxon>
        <taxon>Desulfobacteraceae</taxon>
        <taxon>Candidatus Magnetoglobus</taxon>
    </lineage>
</organism>
<evidence type="ECO:0000313" key="1">
    <source>
        <dbReference type="EMBL" id="ETR70056.1"/>
    </source>
</evidence>
<gene>
    <name evidence="1" type="ORF">OMM_03515</name>
</gene>
<dbReference type="PANTHER" id="PTHR39198">
    <property type="entry name" value="HYPOTHETICAL MEMBRANE PROTEIN, CONSERVED"/>
    <property type="match status" value="1"/>
</dbReference>
<name>A0A1V1P5M8_9BACT</name>